<comment type="similarity">
    <text evidence="1">Belongs to the GSP E family.</text>
</comment>
<dbReference type="EMBL" id="JELY01000572">
    <property type="protein sequence ID" value="KYF58907.1"/>
    <property type="molecule type" value="Genomic_DNA"/>
</dbReference>
<evidence type="ECO:0000313" key="3">
    <source>
        <dbReference type="EMBL" id="KYF58907.1"/>
    </source>
</evidence>
<reference evidence="3 4" key="1">
    <citation type="submission" date="2014-02" db="EMBL/GenBank/DDBJ databases">
        <title>The small core and large imbalanced accessory genome model reveals a collaborative survival strategy of Sorangium cellulosum strains in nature.</title>
        <authorList>
            <person name="Han K."/>
            <person name="Peng R."/>
            <person name="Blom J."/>
            <person name="Li Y.-Z."/>
        </authorList>
    </citation>
    <scope>NUCLEOTIDE SEQUENCE [LARGE SCALE GENOMIC DNA]</scope>
    <source>
        <strain evidence="3 4">So0157-25</strain>
    </source>
</reference>
<dbReference type="PANTHER" id="PTHR30486">
    <property type="entry name" value="TWITCHING MOTILITY PROTEIN PILT"/>
    <property type="match status" value="1"/>
</dbReference>
<dbReference type="NCBIfam" id="TIGR01420">
    <property type="entry name" value="pilT_fam"/>
    <property type="match status" value="1"/>
</dbReference>
<evidence type="ECO:0000313" key="4">
    <source>
        <dbReference type="Proteomes" id="UP000075420"/>
    </source>
</evidence>
<accession>A0A150PT24</accession>
<gene>
    <name evidence="3" type="ORF">BE08_16635</name>
</gene>
<dbReference type="PROSITE" id="PS00662">
    <property type="entry name" value="T2SP_E"/>
    <property type="match status" value="1"/>
</dbReference>
<dbReference type="Gene3D" id="3.30.450.90">
    <property type="match status" value="1"/>
</dbReference>
<dbReference type="GO" id="GO:0016887">
    <property type="term" value="F:ATP hydrolysis activity"/>
    <property type="evidence" value="ECO:0007669"/>
    <property type="project" value="InterPro"/>
</dbReference>
<dbReference type="SMART" id="SM00382">
    <property type="entry name" value="AAA"/>
    <property type="match status" value="1"/>
</dbReference>
<organism evidence="3 4">
    <name type="scientific">Sorangium cellulosum</name>
    <name type="common">Polyangium cellulosum</name>
    <dbReference type="NCBI Taxonomy" id="56"/>
    <lineage>
        <taxon>Bacteria</taxon>
        <taxon>Pseudomonadati</taxon>
        <taxon>Myxococcota</taxon>
        <taxon>Polyangia</taxon>
        <taxon>Polyangiales</taxon>
        <taxon>Polyangiaceae</taxon>
        <taxon>Sorangium</taxon>
    </lineage>
</organism>
<dbReference type="Gene3D" id="3.40.50.300">
    <property type="entry name" value="P-loop containing nucleotide triphosphate hydrolases"/>
    <property type="match status" value="1"/>
</dbReference>
<dbReference type="InterPro" id="IPR050921">
    <property type="entry name" value="T4SS_GSP_E_ATPase"/>
</dbReference>
<dbReference type="InterPro" id="IPR003593">
    <property type="entry name" value="AAA+_ATPase"/>
</dbReference>
<dbReference type="GO" id="GO:0005524">
    <property type="term" value="F:ATP binding"/>
    <property type="evidence" value="ECO:0007669"/>
    <property type="project" value="InterPro"/>
</dbReference>
<feature type="domain" description="Bacterial type II secretion system protein E" evidence="2">
    <location>
        <begin position="206"/>
        <end position="220"/>
    </location>
</feature>
<dbReference type="PANTHER" id="PTHR30486:SF16">
    <property type="entry name" value="TWITCHING MOTILITY PROTEIN PILT"/>
    <property type="match status" value="1"/>
</dbReference>
<sequence length="379" mass="42085">MTTELVGQPEGLRYTLQQLLRAMVEKGASDMHITSGTPPLLRIDGTVVPLKLPPLMPADTRQLCYSVLSEEQVAQFEQRNELDLSFGMKGLARFRANIYMQRGAVAAAFRQIPFRIMNFDELGLPPVVLDITCKPRGLVLVTGPTGSGKTTTLASIIDKINSEQRLHILTIEDPIEYLHPHKLSLVNQREIGSDTASFKDALRYALRQDPDVVLVGEMRDLETVEAALTIAETGHLVFATLHTNSAISTINRIIDVFPPHQQSQVRQQLSFTLVAVMTQLLLPRANGPGRVMAMEVMIPNAAIRNLIREDKLHQIYSQMQMGQAGSGMQTMAQSLVSLYQRRMITLEEMFAAAADGDEIRAMIEPRQAMSSRSNLAKQP</sequence>
<dbReference type="AlphaFoldDB" id="A0A150PT24"/>
<comment type="caution">
    <text evidence="3">The sequence shown here is derived from an EMBL/GenBank/DDBJ whole genome shotgun (WGS) entry which is preliminary data.</text>
</comment>
<name>A0A150PT24_SORCE</name>
<evidence type="ECO:0000256" key="1">
    <source>
        <dbReference type="ARBA" id="ARBA00006611"/>
    </source>
</evidence>
<dbReference type="Pfam" id="PF00437">
    <property type="entry name" value="T2SSE"/>
    <property type="match status" value="1"/>
</dbReference>
<proteinExistence type="inferred from homology"/>
<dbReference type="CDD" id="cd01131">
    <property type="entry name" value="PilT"/>
    <property type="match status" value="1"/>
</dbReference>
<dbReference type="Proteomes" id="UP000075420">
    <property type="component" value="Unassembled WGS sequence"/>
</dbReference>
<protein>
    <submittedName>
        <fullName evidence="3">Type IV pili twitching motility protein PilT</fullName>
    </submittedName>
</protein>
<dbReference type="InterPro" id="IPR001482">
    <property type="entry name" value="T2SS/T4SS_dom"/>
</dbReference>
<dbReference type="SUPFAM" id="SSF52540">
    <property type="entry name" value="P-loop containing nucleoside triphosphate hydrolases"/>
    <property type="match status" value="1"/>
</dbReference>
<evidence type="ECO:0000259" key="2">
    <source>
        <dbReference type="PROSITE" id="PS00662"/>
    </source>
</evidence>
<dbReference type="InterPro" id="IPR027417">
    <property type="entry name" value="P-loop_NTPase"/>
</dbReference>
<dbReference type="InterPro" id="IPR006321">
    <property type="entry name" value="PilT/PilU"/>
</dbReference>